<reference evidence="10" key="1">
    <citation type="submission" date="2020-07" db="EMBL/GenBank/DDBJ databases">
        <title>Methanobacterium. sp. MethCan genome.</title>
        <authorList>
            <person name="Postec A."/>
            <person name="Quemeneur M."/>
        </authorList>
    </citation>
    <scope>NUCLEOTIDE SEQUENCE</scope>
    <source>
        <strain evidence="10">MethCAN</strain>
    </source>
</reference>
<dbReference type="PANTHER" id="PTHR33908:SF11">
    <property type="entry name" value="MEMBRANE PROTEIN"/>
    <property type="match status" value="1"/>
</dbReference>
<dbReference type="GO" id="GO:0016763">
    <property type="term" value="F:pentosyltransferase activity"/>
    <property type="evidence" value="ECO:0007669"/>
    <property type="project" value="TreeGrafter"/>
</dbReference>
<evidence type="ECO:0000256" key="1">
    <source>
        <dbReference type="ARBA" id="ARBA00004651"/>
    </source>
</evidence>
<feature type="transmembrane region" description="Helical" evidence="8">
    <location>
        <begin position="378"/>
        <end position="396"/>
    </location>
</feature>
<feature type="transmembrane region" description="Helical" evidence="8">
    <location>
        <begin position="91"/>
        <end position="112"/>
    </location>
</feature>
<dbReference type="InterPro" id="IPR050297">
    <property type="entry name" value="LipidA_mod_glycosyltrf_83"/>
</dbReference>
<dbReference type="GO" id="GO:0005886">
    <property type="term" value="C:plasma membrane"/>
    <property type="evidence" value="ECO:0007669"/>
    <property type="project" value="UniProtKB-SubCell"/>
</dbReference>
<evidence type="ECO:0000313" key="11">
    <source>
        <dbReference type="Proteomes" id="UP000681041"/>
    </source>
</evidence>
<keyword evidence="11" id="KW-1185">Reference proteome</keyword>
<dbReference type="RefSeq" id="WP_211532838.1">
    <property type="nucleotide sequence ID" value="NZ_CP058560.1"/>
</dbReference>
<dbReference type="KEGG" id="meme:HYG87_09005"/>
<evidence type="ECO:0000256" key="7">
    <source>
        <dbReference type="ARBA" id="ARBA00023136"/>
    </source>
</evidence>
<dbReference type="AlphaFoldDB" id="A0A8T8KF19"/>
<name>A0A8T8KF19_9EURY</name>
<dbReference type="EMBL" id="CP058560">
    <property type="protein sequence ID" value="QUH23881.1"/>
    <property type="molecule type" value="Genomic_DNA"/>
</dbReference>
<dbReference type="InterPro" id="IPR038731">
    <property type="entry name" value="RgtA/B/C-like"/>
</dbReference>
<organism evidence="10 11">
    <name type="scientific">Methanobacterium alkalithermotolerans</name>
    <dbReference type="NCBI Taxonomy" id="2731220"/>
    <lineage>
        <taxon>Archaea</taxon>
        <taxon>Methanobacteriati</taxon>
        <taxon>Methanobacteriota</taxon>
        <taxon>Methanomada group</taxon>
        <taxon>Methanobacteria</taxon>
        <taxon>Methanobacteriales</taxon>
        <taxon>Methanobacteriaceae</taxon>
        <taxon>Methanobacterium</taxon>
    </lineage>
</organism>
<keyword evidence="4" id="KW-0808">Transferase</keyword>
<feature type="transmembrane region" description="Helical" evidence="8">
    <location>
        <begin position="145"/>
        <end position="162"/>
    </location>
</feature>
<feature type="transmembrane region" description="Helical" evidence="8">
    <location>
        <begin position="168"/>
        <end position="198"/>
    </location>
</feature>
<accession>A0A8T8KF19</accession>
<evidence type="ECO:0000256" key="3">
    <source>
        <dbReference type="ARBA" id="ARBA00022676"/>
    </source>
</evidence>
<dbReference type="OrthoDB" id="71427at2157"/>
<dbReference type="Pfam" id="PF13231">
    <property type="entry name" value="PMT_2"/>
    <property type="match status" value="1"/>
</dbReference>
<proteinExistence type="predicted"/>
<keyword evidence="6 8" id="KW-1133">Transmembrane helix</keyword>
<feature type="transmembrane region" description="Helical" evidence="8">
    <location>
        <begin position="433"/>
        <end position="454"/>
    </location>
</feature>
<dbReference type="GeneID" id="64820900"/>
<feature type="transmembrane region" description="Helical" evidence="8">
    <location>
        <begin position="118"/>
        <end position="138"/>
    </location>
</feature>
<feature type="transmembrane region" description="Helical" evidence="8">
    <location>
        <begin position="18"/>
        <end position="37"/>
    </location>
</feature>
<evidence type="ECO:0000256" key="8">
    <source>
        <dbReference type="SAM" id="Phobius"/>
    </source>
</evidence>
<keyword evidence="3" id="KW-0328">Glycosyltransferase</keyword>
<feature type="domain" description="Glycosyltransferase RgtA/B/C/D-like" evidence="9">
    <location>
        <begin position="71"/>
        <end position="225"/>
    </location>
</feature>
<evidence type="ECO:0000256" key="4">
    <source>
        <dbReference type="ARBA" id="ARBA00022679"/>
    </source>
</evidence>
<feature type="transmembrane region" description="Helical" evidence="8">
    <location>
        <begin position="349"/>
        <end position="366"/>
    </location>
</feature>
<comment type="subcellular location">
    <subcellularLocation>
        <location evidence="1">Cell membrane</location>
        <topology evidence="1">Multi-pass membrane protein</topology>
    </subcellularLocation>
</comment>
<feature type="transmembrane region" description="Helical" evidence="8">
    <location>
        <begin position="327"/>
        <end position="343"/>
    </location>
</feature>
<evidence type="ECO:0000256" key="5">
    <source>
        <dbReference type="ARBA" id="ARBA00022692"/>
    </source>
</evidence>
<feature type="transmembrane region" description="Helical" evidence="8">
    <location>
        <begin position="210"/>
        <end position="229"/>
    </location>
</feature>
<keyword evidence="2" id="KW-1003">Cell membrane</keyword>
<evidence type="ECO:0000313" key="10">
    <source>
        <dbReference type="EMBL" id="QUH23881.1"/>
    </source>
</evidence>
<evidence type="ECO:0000259" key="9">
    <source>
        <dbReference type="Pfam" id="PF13231"/>
    </source>
</evidence>
<feature type="transmembrane region" description="Helical" evidence="8">
    <location>
        <begin position="402"/>
        <end position="421"/>
    </location>
</feature>
<dbReference type="PANTHER" id="PTHR33908">
    <property type="entry name" value="MANNOSYLTRANSFERASE YKCB-RELATED"/>
    <property type="match status" value="1"/>
</dbReference>
<keyword evidence="5 8" id="KW-0812">Transmembrane</keyword>
<evidence type="ECO:0000256" key="2">
    <source>
        <dbReference type="ARBA" id="ARBA00022475"/>
    </source>
</evidence>
<dbReference type="GO" id="GO:0008610">
    <property type="term" value="P:lipid biosynthetic process"/>
    <property type="evidence" value="ECO:0007669"/>
    <property type="project" value="UniProtKB-ARBA"/>
</dbReference>
<feature type="transmembrane region" description="Helical" evidence="8">
    <location>
        <begin position="282"/>
        <end position="306"/>
    </location>
</feature>
<evidence type="ECO:0000256" key="6">
    <source>
        <dbReference type="ARBA" id="ARBA00022989"/>
    </source>
</evidence>
<gene>
    <name evidence="10" type="ORF">HYG87_09005</name>
</gene>
<protein>
    <submittedName>
        <fullName evidence="10">Glycosyltransferase family 39 protein</fullName>
    </submittedName>
</protein>
<sequence length="594" mass="69104">MKNNIKGLKDYLKKDNYFISYLLTLLLITVIITYYKIQVQMTMGPMWDAFDFLANAKYFAGQGFGYIDPARPPFLSFLTSLLFRAGFESEIAIFIVDGILFILGVIGLYLFFNLRFKPLLSFIGSLFYVSFPVVLLWVGAGYTDVASASLSIWALYFTVLAVKRNSKFFYISFPVFTLAFLTRYPSAILIFPIAFYVLINDSLKNNLKDIIMGIIASIPLLIPALIFYYNNFGNPITPLLGFYSATTAQTAGPRFAYNPEIWYYFKNSLYSLINLDFLNSPYWIVMIIFAVIAVLMGYMIILGTYINIRQFLISRKERLNLKNIKNRKILFLACFLVLFLISFNKVNYLVSISIFSISSYILYLILRSDDLENLDLDMLFLLWLASYLIFHSVYSVKVIRYFIPMAPAISYFILMGLSGFTENTKIKIRNISIKNGIYILLVFALLISSIQFVYQLEHDPIANGQNFSLNISDNGQREFIILNNDYSGELYHEIYNTHNELKMISSWLENHDPDYKNKIICTDYFWPHLRWYFKKNIYAINVFDKERDGEINDILIDNEVDYFISLASNQKLNDYEIIASFKTRWSNIIIFKKK</sequence>
<keyword evidence="7 8" id="KW-0472">Membrane</keyword>
<dbReference type="Proteomes" id="UP000681041">
    <property type="component" value="Chromosome"/>
</dbReference>